<organism evidence="1 2">
    <name type="scientific">Algibacter marinivivus</name>
    <dbReference type="NCBI Taxonomy" id="2100723"/>
    <lineage>
        <taxon>Bacteria</taxon>
        <taxon>Pseudomonadati</taxon>
        <taxon>Bacteroidota</taxon>
        <taxon>Flavobacteriia</taxon>
        <taxon>Flavobacteriales</taxon>
        <taxon>Flavobacteriaceae</taxon>
        <taxon>Algibacter</taxon>
    </lineage>
</organism>
<protein>
    <submittedName>
        <fullName evidence="1">Uncharacterized protein</fullName>
    </submittedName>
</protein>
<gene>
    <name evidence="1" type="ORF">DIS18_01715</name>
</gene>
<dbReference type="Proteomes" id="UP000245375">
    <property type="component" value="Unassembled WGS sequence"/>
</dbReference>
<proteinExistence type="predicted"/>
<dbReference type="EMBL" id="QFRI01000001">
    <property type="protein sequence ID" value="PWH83295.1"/>
    <property type="molecule type" value="Genomic_DNA"/>
</dbReference>
<keyword evidence="2" id="KW-1185">Reference proteome</keyword>
<accession>A0A2U2X669</accession>
<sequence>MVSDVKSWIEIENIEDVSGKYHFLSDDGIKIYLPQSFKKYSSAEYQKVLDSLASKENYKLETKRLQVLREMKGNLYIYFDEETRSTYTINTLPYTPLYRTDAQYILGMIKMNNDKVSNKTDLNFKKITANYTSNKTAQIFKAIYKIKNTKKQTSTFNSSYILTSNKKTVFLQLHTGFDVDFDPFLQKMIL</sequence>
<reference evidence="1" key="2">
    <citation type="submission" date="2018-05" db="EMBL/GenBank/DDBJ databases">
        <authorList>
            <person name="Lanie J.A."/>
            <person name="Ng W.-L."/>
            <person name="Kazmierczak K.M."/>
            <person name="Andrzejewski T.M."/>
            <person name="Davidsen T.M."/>
            <person name="Wayne K.J."/>
            <person name="Tettelin H."/>
            <person name="Glass J.I."/>
            <person name="Rusch D."/>
            <person name="Podicherti R."/>
            <person name="Tsui H.-C.T."/>
            <person name="Winkler M.E."/>
        </authorList>
    </citation>
    <scope>NUCLEOTIDE SEQUENCE [LARGE SCALE GENOMIC DNA]</scope>
    <source>
        <strain evidence="1">ZY111</strain>
    </source>
</reference>
<comment type="caution">
    <text evidence="1">The sequence shown here is derived from an EMBL/GenBank/DDBJ whole genome shotgun (WGS) entry which is preliminary data.</text>
</comment>
<dbReference type="AlphaFoldDB" id="A0A2U2X669"/>
<evidence type="ECO:0000313" key="2">
    <source>
        <dbReference type="Proteomes" id="UP000245375"/>
    </source>
</evidence>
<evidence type="ECO:0000313" key="1">
    <source>
        <dbReference type="EMBL" id="PWH83295.1"/>
    </source>
</evidence>
<reference evidence="1" key="1">
    <citation type="submission" date="2018-05" db="EMBL/GenBank/DDBJ databases">
        <title>Algibacter marinivivus sp. nov., isolated from sample around a algae.</title>
        <authorList>
            <person name="Zhong X."/>
        </authorList>
    </citation>
    <scope>NUCLEOTIDE SEQUENCE [LARGE SCALE GENOMIC DNA]</scope>
    <source>
        <strain evidence="1">ZY111</strain>
    </source>
</reference>
<name>A0A2U2X669_9FLAO</name>